<evidence type="ECO:0000313" key="6">
    <source>
        <dbReference type="EMBL" id="MFB9449253.1"/>
    </source>
</evidence>
<dbReference type="InterPro" id="IPR050482">
    <property type="entry name" value="Sensor_HK_TwoCompSys"/>
</dbReference>
<keyword evidence="5" id="KW-0902">Two-component regulatory system</keyword>
<keyword evidence="3" id="KW-0808">Transferase</keyword>
<evidence type="ECO:0000256" key="4">
    <source>
        <dbReference type="ARBA" id="ARBA00022777"/>
    </source>
</evidence>
<dbReference type="EC" id="2.7.13.3" evidence="2"/>
<dbReference type="PANTHER" id="PTHR24421">
    <property type="entry name" value="NITRATE/NITRITE SENSOR PROTEIN NARX-RELATED"/>
    <property type="match status" value="1"/>
</dbReference>
<organism evidence="6 7">
    <name type="scientific">Dactylosporangium vinaceum</name>
    <dbReference type="NCBI Taxonomy" id="53362"/>
    <lineage>
        <taxon>Bacteria</taxon>
        <taxon>Bacillati</taxon>
        <taxon>Actinomycetota</taxon>
        <taxon>Actinomycetes</taxon>
        <taxon>Micromonosporales</taxon>
        <taxon>Micromonosporaceae</taxon>
        <taxon>Dactylosporangium</taxon>
    </lineage>
</organism>
<dbReference type="RefSeq" id="WP_223103479.1">
    <property type="nucleotide sequence ID" value="NZ_CP061913.1"/>
</dbReference>
<accession>A0ABV5MKX2</accession>
<evidence type="ECO:0000313" key="7">
    <source>
        <dbReference type="Proteomes" id="UP001589608"/>
    </source>
</evidence>
<name>A0ABV5MKX2_9ACTN</name>
<dbReference type="CDD" id="cd16917">
    <property type="entry name" value="HATPase_UhpB-NarQ-NarX-like"/>
    <property type="match status" value="1"/>
</dbReference>
<comment type="caution">
    <text evidence="6">The sequence shown here is derived from an EMBL/GenBank/DDBJ whole genome shotgun (WGS) entry which is preliminary data.</text>
</comment>
<evidence type="ECO:0000256" key="1">
    <source>
        <dbReference type="ARBA" id="ARBA00000085"/>
    </source>
</evidence>
<comment type="catalytic activity">
    <reaction evidence="1">
        <text>ATP + protein L-histidine = ADP + protein N-phospho-L-histidine.</text>
        <dbReference type="EC" id="2.7.13.3"/>
    </reaction>
</comment>
<dbReference type="EMBL" id="JBHMCA010000065">
    <property type="protein sequence ID" value="MFB9449253.1"/>
    <property type="molecule type" value="Genomic_DNA"/>
</dbReference>
<dbReference type="Proteomes" id="UP001589608">
    <property type="component" value="Unassembled WGS sequence"/>
</dbReference>
<sequence>MRKINLRLGPGAAARRRIARLAEAGYLAALRPPATLSAVRGALRQVLGDPDLDVYVWLASRRQYLDCTGASPVRAFEPSLRHDVRDGRGRRLATVLTGAAPPPAADFVDAAIRIAAADLEHARWHTELLARLRDVESGRIRDAADLFVHRGVFAFEYHDRVHRRTLELAAIIDASRTADDPAVRAVTGQAQTQLRHVLRDLCDLALIAPPSIAGQVPLGVAVGRLAAVIPFPVQMNVDAGALPSATASLVYAMVCEALANAVGHAGARHATVTVRRHGPTVQLAVVDDGAGGAQPVIGGGIVALAAQAARRGGLLHVDSPPRSGTCFSAELPYDP</sequence>
<dbReference type="GO" id="GO:0016301">
    <property type="term" value="F:kinase activity"/>
    <property type="evidence" value="ECO:0007669"/>
    <property type="project" value="UniProtKB-KW"/>
</dbReference>
<evidence type="ECO:0000256" key="3">
    <source>
        <dbReference type="ARBA" id="ARBA00022679"/>
    </source>
</evidence>
<gene>
    <name evidence="6" type="ORF">ACFFTR_39770</name>
</gene>
<dbReference type="InterPro" id="IPR036890">
    <property type="entry name" value="HATPase_C_sf"/>
</dbReference>
<reference evidence="6 7" key="1">
    <citation type="submission" date="2024-09" db="EMBL/GenBank/DDBJ databases">
        <authorList>
            <person name="Sun Q."/>
            <person name="Mori K."/>
        </authorList>
    </citation>
    <scope>NUCLEOTIDE SEQUENCE [LARGE SCALE GENOMIC DNA]</scope>
    <source>
        <strain evidence="6 7">JCM 3307</strain>
    </source>
</reference>
<evidence type="ECO:0000256" key="2">
    <source>
        <dbReference type="ARBA" id="ARBA00012438"/>
    </source>
</evidence>
<keyword evidence="4 6" id="KW-0418">Kinase</keyword>
<proteinExistence type="predicted"/>
<keyword evidence="7" id="KW-1185">Reference proteome</keyword>
<dbReference type="PANTHER" id="PTHR24421:SF10">
    <property type="entry name" value="NITRATE_NITRITE SENSOR PROTEIN NARQ"/>
    <property type="match status" value="1"/>
</dbReference>
<protein>
    <recommendedName>
        <fullName evidence="2">histidine kinase</fullName>
        <ecNumber evidence="2">2.7.13.3</ecNumber>
    </recommendedName>
</protein>
<dbReference type="SUPFAM" id="SSF55874">
    <property type="entry name" value="ATPase domain of HSP90 chaperone/DNA topoisomerase II/histidine kinase"/>
    <property type="match status" value="1"/>
</dbReference>
<evidence type="ECO:0000256" key="5">
    <source>
        <dbReference type="ARBA" id="ARBA00023012"/>
    </source>
</evidence>
<dbReference type="Gene3D" id="3.30.565.10">
    <property type="entry name" value="Histidine kinase-like ATPase, C-terminal domain"/>
    <property type="match status" value="1"/>
</dbReference>